<evidence type="ECO:0000313" key="2">
    <source>
        <dbReference type="Proteomes" id="UP000006906"/>
    </source>
</evidence>
<sequence>MAAPAVRSSFFSSCSPAHAAQISSVWPSQHAASQMARARLCTPTRAPHEPLASAALHRALPQLPIRVRAELLIPIRAPAD</sequence>
<dbReference type="RefSeq" id="XP_042925754.1">
    <property type="nucleotide sequence ID" value="XM_043060625.1"/>
</dbReference>
<proteinExistence type="predicted"/>
<dbReference type="KEGG" id="cre:CHLRE_03g157426v5"/>
<dbReference type="InParanoid" id="A0A2K3DW45"/>
<dbReference type="Gramene" id="PNW84754">
    <property type="protein sequence ID" value="PNW84754"/>
    <property type="gene ID" value="CHLRE_03g157426v5"/>
</dbReference>
<dbReference type="GeneID" id="66052750"/>
<dbReference type="EMBL" id="CM008964">
    <property type="protein sequence ID" value="PNW84754.1"/>
    <property type="molecule type" value="Genomic_DNA"/>
</dbReference>
<name>A0A2K3DW45_CHLRE</name>
<organism evidence="1 2">
    <name type="scientific">Chlamydomonas reinhardtii</name>
    <name type="common">Chlamydomonas smithii</name>
    <dbReference type="NCBI Taxonomy" id="3055"/>
    <lineage>
        <taxon>Eukaryota</taxon>
        <taxon>Viridiplantae</taxon>
        <taxon>Chlorophyta</taxon>
        <taxon>core chlorophytes</taxon>
        <taxon>Chlorophyceae</taxon>
        <taxon>CS clade</taxon>
        <taxon>Chlamydomonadales</taxon>
        <taxon>Chlamydomonadaceae</taxon>
        <taxon>Chlamydomonas</taxon>
    </lineage>
</organism>
<gene>
    <name evidence="1" type="ORF">CHLRE_03g157426v5</name>
</gene>
<dbReference type="Proteomes" id="UP000006906">
    <property type="component" value="Chromosome 3"/>
</dbReference>
<evidence type="ECO:0000313" key="1">
    <source>
        <dbReference type="EMBL" id="PNW84754.1"/>
    </source>
</evidence>
<keyword evidence="2" id="KW-1185">Reference proteome</keyword>
<dbReference type="AlphaFoldDB" id="A0A2K3DW45"/>
<accession>A0A2K3DW45</accession>
<protein>
    <submittedName>
        <fullName evidence="1">Uncharacterized protein</fullName>
    </submittedName>
</protein>
<reference evidence="1 2" key="1">
    <citation type="journal article" date="2007" name="Science">
        <title>The Chlamydomonas genome reveals the evolution of key animal and plant functions.</title>
        <authorList>
            <person name="Merchant S.S."/>
            <person name="Prochnik S.E."/>
            <person name="Vallon O."/>
            <person name="Harris E.H."/>
            <person name="Karpowicz S.J."/>
            <person name="Witman G.B."/>
            <person name="Terry A."/>
            <person name="Salamov A."/>
            <person name="Fritz-Laylin L.K."/>
            <person name="Marechal-Drouard L."/>
            <person name="Marshall W.F."/>
            <person name="Qu L.H."/>
            <person name="Nelson D.R."/>
            <person name="Sanderfoot A.A."/>
            <person name="Spalding M.H."/>
            <person name="Kapitonov V.V."/>
            <person name="Ren Q."/>
            <person name="Ferris P."/>
            <person name="Lindquist E."/>
            <person name="Shapiro H."/>
            <person name="Lucas S.M."/>
            <person name="Grimwood J."/>
            <person name="Schmutz J."/>
            <person name="Cardol P."/>
            <person name="Cerutti H."/>
            <person name="Chanfreau G."/>
            <person name="Chen C.L."/>
            <person name="Cognat V."/>
            <person name="Croft M.T."/>
            <person name="Dent R."/>
            <person name="Dutcher S."/>
            <person name="Fernandez E."/>
            <person name="Fukuzawa H."/>
            <person name="Gonzalez-Ballester D."/>
            <person name="Gonzalez-Halphen D."/>
            <person name="Hallmann A."/>
            <person name="Hanikenne M."/>
            <person name="Hippler M."/>
            <person name="Inwood W."/>
            <person name="Jabbari K."/>
            <person name="Kalanon M."/>
            <person name="Kuras R."/>
            <person name="Lefebvre P.A."/>
            <person name="Lemaire S.D."/>
            <person name="Lobanov A.V."/>
            <person name="Lohr M."/>
            <person name="Manuell A."/>
            <person name="Meier I."/>
            <person name="Mets L."/>
            <person name="Mittag M."/>
            <person name="Mittelmeier T."/>
            <person name="Moroney J.V."/>
            <person name="Moseley J."/>
            <person name="Napoli C."/>
            <person name="Nedelcu A.M."/>
            <person name="Niyogi K."/>
            <person name="Novoselov S.V."/>
            <person name="Paulsen I.T."/>
            <person name="Pazour G."/>
            <person name="Purton S."/>
            <person name="Ral J.P."/>
            <person name="Riano-Pachon D.M."/>
            <person name="Riekhof W."/>
            <person name="Rymarquis L."/>
            <person name="Schroda M."/>
            <person name="Stern D."/>
            <person name="Umen J."/>
            <person name="Willows R."/>
            <person name="Wilson N."/>
            <person name="Zimmer S.L."/>
            <person name="Allmer J."/>
            <person name="Balk J."/>
            <person name="Bisova K."/>
            <person name="Chen C.J."/>
            <person name="Elias M."/>
            <person name="Gendler K."/>
            <person name="Hauser C."/>
            <person name="Lamb M.R."/>
            <person name="Ledford H."/>
            <person name="Long J.C."/>
            <person name="Minagawa J."/>
            <person name="Page M.D."/>
            <person name="Pan J."/>
            <person name="Pootakham W."/>
            <person name="Roje S."/>
            <person name="Rose A."/>
            <person name="Stahlberg E."/>
            <person name="Terauchi A.M."/>
            <person name="Yang P."/>
            <person name="Ball S."/>
            <person name="Bowler C."/>
            <person name="Dieckmann C.L."/>
            <person name="Gladyshev V.N."/>
            <person name="Green P."/>
            <person name="Jorgensen R."/>
            <person name="Mayfield S."/>
            <person name="Mueller-Roeber B."/>
            <person name="Rajamani S."/>
            <person name="Sayre R.T."/>
            <person name="Brokstein P."/>
            <person name="Dubchak I."/>
            <person name="Goodstein D."/>
            <person name="Hornick L."/>
            <person name="Huang Y.W."/>
            <person name="Jhaveri J."/>
            <person name="Luo Y."/>
            <person name="Martinez D."/>
            <person name="Ngau W.C."/>
            <person name="Otillar B."/>
            <person name="Poliakov A."/>
            <person name="Porter A."/>
            <person name="Szajkowski L."/>
            <person name="Werner G."/>
            <person name="Zhou K."/>
            <person name="Grigoriev I.V."/>
            <person name="Rokhsar D.S."/>
            <person name="Grossman A.R."/>
        </authorList>
    </citation>
    <scope>NUCLEOTIDE SEQUENCE [LARGE SCALE GENOMIC DNA]</scope>
    <source>
        <strain evidence="2">CC-503</strain>
    </source>
</reference>